<evidence type="ECO:0000313" key="8">
    <source>
        <dbReference type="Proteomes" id="UP000319731"/>
    </source>
</evidence>
<sequence length="241" mass="26703">MSQTFQVKAQRWIRSSLAVDADADEAAFLNGSQLPSPVSVLGASSIAWTGSTYNMPSSYKLTTSEIIHSGANRLLHSNFYKGLYLVMAVLSLISVGMSLSDTCPSGWFYILEAVVNLTMIAEVSIRFIALGKLYWKSTWNIVDLVMVLLCGMTLLYLLFGECTKARSREAVLDTVLLVVRNGIQFVRLVLMLRKNRRPLLSRPGNVDFDSVRSANIITPHNADLENVHISNGFSSDDLDDF</sequence>
<dbReference type="GeneID" id="42002978"/>
<dbReference type="InterPro" id="IPR027359">
    <property type="entry name" value="Volt_channel_dom_sf"/>
</dbReference>
<proteinExistence type="predicted"/>
<keyword evidence="4 5" id="KW-0472">Membrane</keyword>
<evidence type="ECO:0000256" key="2">
    <source>
        <dbReference type="ARBA" id="ARBA00022692"/>
    </source>
</evidence>
<dbReference type="GO" id="GO:0005216">
    <property type="term" value="F:monoatomic ion channel activity"/>
    <property type="evidence" value="ECO:0007669"/>
    <property type="project" value="InterPro"/>
</dbReference>
<dbReference type="AlphaFoldDB" id="A0A507C9J4"/>
<evidence type="ECO:0000256" key="4">
    <source>
        <dbReference type="ARBA" id="ARBA00023136"/>
    </source>
</evidence>
<feature type="transmembrane region" description="Helical" evidence="5">
    <location>
        <begin position="106"/>
        <end position="129"/>
    </location>
</feature>
<dbReference type="OrthoDB" id="429183at2759"/>
<comment type="subcellular location">
    <subcellularLocation>
        <location evidence="1">Membrane</location>
        <topology evidence="1">Multi-pass membrane protein</topology>
    </subcellularLocation>
</comment>
<dbReference type="Gene3D" id="1.20.120.350">
    <property type="entry name" value="Voltage-gated potassium channels. Chain C"/>
    <property type="match status" value="1"/>
</dbReference>
<organism evidence="7 8">
    <name type="scientific">Synchytrium microbalum</name>
    <dbReference type="NCBI Taxonomy" id="1806994"/>
    <lineage>
        <taxon>Eukaryota</taxon>
        <taxon>Fungi</taxon>
        <taxon>Fungi incertae sedis</taxon>
        <taxon>Chytridiomycota</taxon>
        <taxon>Chytridiomycota incertae sedis</taxon>
        <taxon>Chytridiomycetes</taxon>
        <taxon>Synchytriales</taxon>
        <taxon>Synchytriaceae</taxon>
        <taxon>Synchytrium</taxon>
    </lineage>
</organism>
<gene>
    <name evidence="7" type="ORF">SmJEL517_g01753</name>
</gene>
<dbReference type="RefSeq" id="XP_031026403.1">
    <property type="nucleotide sequence ID" value="XM_031167681.1"/>
</dbReference>
<protein>
    <recommendedName>
        <fullName evidence="6">Ion transport domain-containing protein</fullName>
    </recommendedName>
</protein>
<dbReference type="Pfam" id="PF00520">
    <property type="entry name" value="Ion_trans"/>
    <property type="match status" value="1"/>
</dbReference>
<dbReference type="Proteomes" id="UP000319731">
    <property type="component" value="Unassembled WGS sequence"/>
</dbReference>
<dbReference type="PANTHER" id="PTHR38483">
    <property type="entry name" value="CHROMOSOME 1, WHOLE GENOME SHOTGUN SEQUENCE"/>
    <property type="match status" value="1"/>
</dbReference>
<dbReference type="PANTHER" id="PTHR38483:SF1">
    <property type="entry name" value="ION TRANSPORT DOMAIN-CONTAINING PROTEIN"/>
    <property type="match status" value="1"/>
</dbReference>
<dbReference type="GO" id="GO:0016020">
    <property type="term" value="C:membrane"/>
    <property type="evidence" value="ECO:0007669"/>
    <property type="project" value="UniProtKB-SubCell"/>
</dbReference>
<comment type="caution">
    <text evidence="7">The sequence shown here is derived from an EMBL/GenBank/DDBJ whole genome shotgun (WGS) entry which is preliminary data.</text>
</comment>
<keyword evidence="8" id="KW-1185">Reference proteome</keyword>
<feature type="transmembrane region" description="Helical" evidence="5">
    <location>
        <begin position="171"/>
        <end position="192"/>
    </location>
</feature>
<name>A0A507C9J4_9FUNG</name>
<evidence type="ECO:0000313" key="7">
    <source>
        <dbReference type="EMBL" id="TPX36018.1"/>
    </source>
</evidence>
<feature type="transmembrane region" description="Helical" evidence="5">
    <location>
        <begin position="141"/>
        <end position="159"/>
    </location>
</feature>
<evidence type="ECO:0000259" key="6">
    <source>
        <dbReference type="Pfam" id="PF00520"/>
    </source>
</evidence>
<feature type="domain" description="Ion transport" evidence="6">
    <location>
        <begin position="83"/>
        <end position="193"/>
    </location>
</feature>
<dbReference type="STRING" id="1806994.A0A507C9J4"/>
<evidence type="ECO:0000256" key="1">
    <source>
        <dbReference type="ARBA" id="ARBA00004141"/>
    </source>
</evidence>
<accession>A0A507C9J4</accession>
<feature type="transmembrane region" description="Helical" evidence="5">
    <location>
        <begin position="82"/>
        <end position="100"/>
    </location>
</feature>
<dbReference type="SUPFAM" id="SSF81324">
    <property type="entry name" value="Voltage-gated potassium channels"/>
    <property type="match status" value="1"/>
</dbReference>
<dbReference type="EMBL" id="QEAO01000006">
    <property type="protein sequence ID" value="TPX36018.1"/>
    <property type="molecule type" value="Genomic_DNA"/>
</dbReference>
<evidence type="ECO:0000256" key="5">
    <source>
        <dbReference type="SAM" id="Phobius"/>
    </source>
</evidence>
<reference evidence="7 8" key="1">
    <citation type="journal article" date="2019" name="Sci. Rep.">
        <title>Comparative genomics of chytrid fungi reveal insights into the obligate biotrophic and pathogenic lifestyle of Synchytrium endobioticum.</title>
        <authorList>
            <person name="van de Vossenberg B.T.L.H."/>
            <person name="Warris S."/>
            <person name="Nguyen H.D.T."/>
            <person name="van Gent-Pelzer M.P.E."/>
            <person name="Joly D.L."/>
            <person name="van de Geest H.C."/>
            <person name="Bonants P.J.M."/>
            <person name="Smith D.S."/>
            <person name="Levesque C.A."/>
            <person name="van der Lee T.A.J."/>
        </authorList>
    </citation>
    <scope>NUCLEOTIDE SEQUENCE [LARGE SCALE GENOMIC DNA]</scope>
    <source>
        <strain evidence="7 8">JEL517</strain>
    </source>
</reference>
<dbReference type="InterPro" id="IPR005821">
    <property type="entry name" value="Ion_trans_dom"/>
</dbReference>
<keyword evidence="2 5" id="KW-0812">Transmembrane</keyword>
<evidence type="ECO:0000256" key="3">
    <source>
        <dbReference type="ARBA" id="ARBA00022989"/>
    </source>
</evidence>
<keyword evidence="3 5" id="KW-1133">Transmembrane helix</keyword>